<organism evidence="1 2">
    <name type="scientific">Algoriphagus yeomjeoni</name>
    <dbReference type="NCBI Taxonomy" id="291403"/>
    <lineage>
        <taxon>Bacteria</taxon>
        <taxon>Pseudomonadati</taxon>
        <taxon>Bacteroidota</taxon>
        <taxon>Cytophagia</taxon>
        <taxon>Cytophagales</taxon>
        <taxon>Cyclobacteriaceae</taxon>
        <taxon>Algoriphagus</taxon>
    </lineage>
</organism>
<keyword evidence="2" id="KW-1185">Reference proteome</keyword>
<reference evidence="1 2" key="1">
    <citation type="submission" date="2018-06" db="EMBL/GenBank/DDBJ databases">
        <title>Genomic Encyclopedia of Archaeal and Bacterial Type Strains, Phase II (KMG-II): from individual species to whole genera.</title>
        <authorList>
            <person name="Goeker M."/>
        </authorList>
    </citation>
    <scope>NUCLEOTIDE SEQUENCE [LARGE SCALE GENOMIC DNA]</scope>
    <source>
        <strain evidence="1 2">DSM 23446</strain>
    </source>
</reference>
<dbReference type="RefSeq" id="WP_146613690.1">
    <property type="nucleotide sequence ID" value="NZ_QLLK01000002.1"/>
</dbReference>
<evidence type="ECO:0000313" key="2">
    <source>
        <dbReference type="Proteomes" id="UP000249610"/>
    </source>
</evidence>
<protein>
    <submittedName>
        <fullName evidence="1">Uncharacterized protein</fullName>
    </submittedName>
</protein>
<dbReference type="Proteomes" id="UP000249610">
    <property type="component" value="Unassembled WGS sequence"/>
</dbReference>
<comment type="caution">
    <text evidence="1">The sequence shown here is derived from an EMBL/GenBank/DDBJ whole genome shotgun (WGS) entry which is preliminary data.</text>
</comment>
<dbReference type="OrthoDB" id="825722at2"/>
<accession>A0A327PQW7</accession>
<evidence type="ECO:0000313" key="1">
    <source>
        <dbReference type="EMBL" id="RAI94143.1"/>
    </source>
</evidence>
<dbReference type="AlphaFoldDB" id="A0A327PQW7"/>
<gene>
    <name evidence="1" type="ORF">LV83_01050</name>
</gene>
<name>A0A327PQW7_9BACT</name>
<sequence length="188" mass="22274">MSFIKKVEALLDFKFGEFPRLDDLPSDFTFDLRHFDENPIYIKKFAEPVCGLFSLVKVSKSLRLTTTSFIEPDFATAQIPNLESFLKSLSEIYGSDEKSMLYLLDEEKEKISMAVEWAGRYWKFDERYNMMNVSLSLNQMGLSLCFYKFLRPWLEFDDDDDDDFYLSKNSKRQKLPINSFLIFTLFHF</sequence>
<dbReference type="EMBL" id="QLLK01000002">
    <property type="protein sequence ID" value="RAI94143.1"/>
    <property type="molecule type" value="Genomic_DNA"/>
</dbReference>
<proteinExistence type="predicted"/>